<evidence type="ECO:0000256" key="3">
    <source>
        <dbReference type="ARBA" id="ARBA00022723"/>
    </source>
</evidence>
<comment type="caution">
    <text evidence="11">The sequence shown here is derived from an EMBL/GenBank/DDBJ whole genome shotgun (WGS) entry which is preliminary data.</text>
</comment>
<dbReference type="Gene3D" id="3.30.450.40">
    <property type="match status" value="2"/>
</dbReference>
<feature type="binding site" evidence="7">
    <location>
        <position position="603"/>
    </location>
    <ligand>
        <name>Zn(2+)</name>
        <dbReference type="ChEBI" id="CHEBI:29105"/>
        <label>1</label>
    </ligand>
</feature>
<dbReference type="EMBL" id="JBBCAQ010000033">
    <property type="protein sequence ID" value="KAK7582390.1"/>
    <property type="molecule type" value="Genomic_DNA"/>
</dbReference>
<dbReference type="PANTHER" id="PTHR11347">
    <property type="entry name" value="CYCLIC NUCLEOTIDE PHOSPHODIESTERASE"/>
    <property type="match status" value="1"/>
</dbReference>
<dbReference type="PRINTS" id="PR00387">
    <property type="entry name" value="PDIESTERASE1"/>
</dbReference>
<dbReference type="GO" id="GO:0046872">
    <property type="term" value="F:metal ion binding"/>
    <property type="evidence" value="ECO:0007669"/>
    <property type="project" value="UniProtKB-KW"/>
</dbReference>
<dbReference type="PROSITE" id="PS00126">
    <property type="entry name" value="PDEASE_I_1"/>
    <property type="match status" value="1"/>
</dbReference>
<feature type="binding site" evidence="6">
    <location>
        <begin position="562"/>
        <end position="566"/>
    </location>
    <ligand>
        <name>AMP</name>
        <dbReference type="ChEBI" id="CHEBI:456215"/>
    </ligand>
</feature>
<feature type="binding site" evidence="7">
    <location>
        <position position="602"/>
    </location>
    <ligand>
        <name>Zn(2+)</name>
        <dbReference type="ChEBI" id="CHEBI:29105"/>
        <label>1</label>
    </ligand>
</feature>
<feature type="binding site" evidence="7">
    <location>
        <position position="603"/>
    </location>
    <ligand>
        <name>Zn(2+)</name>
        <dbReference type="ChEBI" id="CHEBI:29105"/>
        <label>2</label>
    </ligand>
</feature>
<feature type="binding site" evidence="6">
    <location>
        <position position="713"/>
    </location>
    <ligand>
        <name>AMP</name>
        <dbReference type="ChEBI" id="CHEBI:456215"/>
    </ligand>
</feature>
<accession>A0AAN9TBW3</accession>
<organism evidence="11 12">
    <name type="scientific">Parthenolecanium corni</name>
    <dbReference type="NCBI Taxonomy" id="536013"/>
    <lineage>
        <taxon>Eukaryota</taxon>
        <taxon>Metazoa</taxon>
        <taxon>Ecdysozoa</taxon>
        <taxon>Arthropoda</taxon>
        <taxon>Hexapoda</taxon>
        <taxon>Insecta</taxon>
        <taxon>Pterygota</taxon>
        <taxon>Neoptera</taxon>
        <taxon>Paraneoptera</taxon>
        <taxon>Hemiptera</taxon>
        <taxon>Sternorrhyncha</taxon>
        <taxon>Coccoidea</taxon>
        <taxon>Coccidae</taxon>
        <taxon>Parthenolecanium</taxon>
    </lineage>
</organism>
<dbReference type="SMART" id="SM00471">
    <property type="entry name" value="HDc"/>
    <property type="match status" value="1"/>
</dbReference>
<dbReference type="CDD" id="cd00077">
    <property type="entry name" value="HDc"/>
    <property type="match status" value="1"/>
</dbReference>
<keyword evidence="4 8" id="KW-0378">Hydrolase</keyword>
<dbReference type="InterPro" id="IPR003607">
    <property type="entry name" value="HD/PDEase_dom"/>
</dbReference>
<feature type="region of interest" description="Disordered" evidence="9">
    <location>
        <begin position="68"/>
        <end position="88"/>
    </location>
</feature>
<gene>
    <name evidence="11" type="ORF">V9T40_013835</name>
</gene>
<protein>
    <recommendedName>
        <fullName evidence="8">Phosphodiesterase</fullName>
        <ecNumber evidence="8">3.1.4.-</ecNumber>
    </recommendedName>
</protein>
<dbReference type="PROSITE" id="PS51845">
    <property type="entry name" value="PDEASE_I_2"/>
    <property type="match status" value="1"/>
</dbReference>
<dbReference type="Pfam" id="PF01590">
    <property type="entry name" value="GAF"/>
    <property type="match status" value="2"/>
</dbReference>
<dbReference type="GO" id="GO:0007165">
    <property type="term" value="P:signal transduction"/>
    <property type="evidence" value="ECO:0007669"/>
    <property type="project" value="InterPro"/>
</dbReference>
<evidence type="ECO:0000256" key="2">
    <source>
        <dbReference type="ARBA" id="ARBA00022535"/>
    </source>
</evidence>
<comment type="cofactor">
    <cofactor evidence="8">
        <name>a divalent metal cation</name>
        <dbReference type="ChEBI" id="CHEBI:60240"/>
    </cofactor>
    <text evidence="8">Binds 2 divalent metal cations per subunit. Site 1 may preferentially bind zinc ions, while site 2 has a preference for magnesium and/or manganese ions.</text>
</comment>
<keyword evidence="3 7" id="KW-0479">Metal-binding</keyword>
<feature type="compositionally biased region" description="Polar residues" evidence="9">
    <location>
        <begin position="68"/>
        <end position="87"/>
    </location>
</feature>
<dbReference type="InterPro" id="IPR023088">
    <property type="entry name" value="PDEase"/>
</dbReference>
<name>A0AAN9TBW3_9HEMI</name>
<feature type="binding site" evidence="7">
    <location>
        <position position="713"/>
    </location>
    <ligand>
        <name>Zn(2+)</name>
        <dbReference type="ChEBI" id="CHEBI:29105"/>
        <label>1</label>
    </ligand>
</feature>
<keyword evidence="12" id="KW-1185">Reference proteome</keyword>
<feature type="binding site" evidence="6">
    <location>
        <position position="766"/>
    </location>
    <ligand>
        <name>AMP</name>
        <dbReference type="ChEBI" id="CHEBI:456215"/>
    </ligand>
</feature>
<dbReference type="EC" id="3.1.4.-" evidence="8"/>
<evidence type="ECO:0000256" key="4">
    <source>
        <dbReference type="ARBA" id="ARBA00022801"/>
    </source>
</evidence>
<dbReference type="FunFam" id="1.10.1300.10:FF:000003">
    <property type="entry name" value="Phosphodiesterase"/>
    <property type="match status" value="1"/>
</dbReference>
<dbReference type="Pfam" id="PF00233">
    <property type="entry name" value="PDEase_I"/>
    <property type="match status" value="1"/>
</dbReference>
<dbReference type="Gene3D" id="1.10.1300.10">
    <property type="entry name" value="3'5'-cyclic nucleotide phosphodiesterase, catalytic domain"/>
    <property type="match status" value="1"/>
</dbReference>
<dbReference type="InterPro" id="IPR003018">
    <property type="entry name" value="GAF"/>
</dbReference>
<comment type="similarity">
    <text evidence="1 8">Belongs to the cyclic nucleotide phosphodiesterase family.</text>
</comment>
<feature type="domain" description="PDEase" evidence="10">
    <location>
        <begin position="486"/>
        <end position="809"/>
    </location>
</feature>
<dbReference type="GO" id="GO:0004114">
    <property type="term" value="F:3',5'-cyclic-nucleotide phosphodiesterase activity"/>
    <property type="evidence" value="ECO:0007669"/>
    <property type="project" value="InterPro"/>
</dbReference>
<feature type="binding site" evidence="6">
    <location>
        <position position="603"/>
    </location>
    <ligand>
        <name>AMP</name>
        <dbReference type="ChEBI" id="CHEBI:456215"/>
    </ligand>
</feature>
<dbReference type="SUPFAM" id="SSF55781">
    <property type="entry name" value="GAF domain-like"/>
    <property type="match status" value="2"/>
</dbReference>
<dbReference type="InterPro" id="IPR002073">
    <property type="entry name" value="PDEase_catalytic_dom"/>
</dbReference>
<evidence type="ECO:0000313" key="11">
    <source>
        <dbReference type="EMBL" id="KAK7582390.1"/>
    </source>
</evidence>
<keyword evidence="2" id="KW-0140">cGMP</keyword>
<sequence length="963" mass="110069">MGDSSLVPDLDPQAVERWIVEKASADFLEHVLRQRQQCNESSNYLEEMPTHNKRTSITSEIFNSWISASPSKTPSPKNNHTPSNVPRSSGEWKRQMILLDEADLFMELIRDVSNELDIDMLCYKILLNVGLLTRADRGSLFLAKGPPDNKYLAAKLFDVTVDTEFDVAMEKAKSEEIRIPFGVGVAGTVAQTKQLMNIQNAYDDPRFNSNIDNRTGYKTSSILCVPISNYEGEVIGVAQIINKTDGSDAFTEHDVQMLLSLARSIFEEQNNLECLVTKIMTQARDLLKCERCAVFLLDLNCCEASHLKKIEERPKKHIKEYKPICKRKDSVVNIQEIFDYAKEDIQFPTLFELGSNTNDDLVSYYNNQERKDSRLVQIAKYVASTGQVVNIENVTPWVSETEDDLLVHCILCMPILNGQKKLIGVAQLINKENKQPFIESDISIFEAFAIFCGLGIHNTQMYENACKLMAKQKVALECLSYHATATLEDTNKLAQDVIPSAETYNLYSFKFIDFDLTDDDTCKAAIRMFLECSLVQKFQIPYQVLCKWILSVKKNYRPVKYHNWRHALNVAQTMFAMLKTAKMEQFMNDLEILGLLVACLCHDLDHRGTNNAFQSKIESPLAILYTTSTMEHHHFDQCVMILNSDGNNIFQALSPEDYRAVMKIVENSILSTDLAMYFKKKNRFMELVENGEFDWQSEEKKELLCGILMSACDVSAIAKPWDIQHKMAKLVADEFFDQGDLEKLQLNEQPVAMMDRERKDELPQMQVGFIDLICLPLYKVLAETFPWMQPLYDGTLENRKHWQDLAEKVEMGLTWIDHDVIEKPVEEFSVIHKKDIEFTVTTLNCQQSLNRRFPDKQHLNLDLDTTSTQTLNSNYSNGSTPIMGITRFTSFRRIKSYNKAPKVRSHHSFHKEHKSSFNSPKLEKAKTFSLDKVSSASQTLAPLERATSNVSAPKSKNKVCSIM</sequence>
<dbReference type="InterPro" id="IPR036971">
    <property type="entry name" value="PDEase_catalytic_dom_sf"/>
</dbReference>
<evidence type="ECO:0000256" key="1">
    <source>
        <dbReference type="ARBA" id="ARBA00007648"/>
    </source>
</evidence>
<evidence type="ECO:0000256" key="9">
    <source>
        <dbReference type="SAM" id="MobiDB-lite"/>
    </source>
</evidence>
<evidence type="ECO:0000313" key="12">
    <source>
        <dbReference type="Proteomes" id="UP001367676"/>
    </source>
</evidence>
<feature type="binding site" evidence="7">
    <location>
        <position position="566"/>
    </location>
    <ligand>
        <name>Zn(2+)</name>
        <dbReference type="ChEBI" id="CHEBI:29105"/>
        <label>1</label>
    </ligand>
</feature>
<reference evidence="11 12" key="1">
    <citation type="submission" date="2024-03" db="EMBL/GenBank/DDBJ databases">
        <title>Adaptation during the transition from Ophiocordyceps entomopathogen to insect associate is accompanied by gene loss and intensified selection.</title>
        <authorList>
            <person name="Ward C.M."/>
            <person name="Onetto C.A."/>
            <person name="Borneman A.R."/>
        </authorList>
    </citation>
    <scope>NUCLEOTIDE SEQUENCE [LARGE SCALE GENOMIC DNA]</scope>
    <source>
        <strain evidence="11">AWRI1</strain>
        <tissue evidence="11">Single Adult Female</tissue>
    </source>
</reference>
<dbReference type="InterPro" id="IPR023174">
    <property type="entry name" value="PDEase_CS"/>
</dbReference>
<dbReference type="Proteomes" id="UP001367676">
    <property type="component" value="Unassembled WGS sequence"/>
</dbReference>
<evidence type="ECO:0000259" key="10">
    <source>
        <dbReference type="PROSITE" id="PS51845"/>
    </source>
</evidence>
<evidence type="ECO:0000256" key="5">
    <source>
        <dbReference type="PIRSR" id="PIRSR623088-1"/>
    </source>
</evidence>
<evidence type="ECO:0000256" key="6">
    <source>
        <dbReference type="PIRSR" id="PIRSR623088-2"/>
    </source>
</evidence>
<dbReference type="SUPFAM" id="SSF109604">
    <property type="entry name" value="HD-domain/PDEase-like"/>
    <property type="match status" value="1"/>
</dbReference>
<dbReference type="InterPro" id="IPR029016">
    <property type="entry name" value="GAF-like_dom_sf"/>
</dbReference>
<proteinExistence type="inferred from homology"/>
<dbReference type="AlphaFoldDB" id="A0AAN9TBW3"/>
<feature type="active site" description="Proton donor" evidence="5">
    <location>
        <position position="562"/>
    </location>
</feature>
<evidence type="ECO:0000256" key="8">
    <source>
        <dbReference type="RuleBase" id="RU363067"/>
    </source>
</evidence>
<evidence type="ECO:0000256" key="7">
    <source>
        <dbReference type="PIRSR" id="PIRSR623088-3"/>
    </source>
</evidence>
<dbReference type="SMART" id="SM00065">
    <property type="entry name" value="GAF"/>
    <property type="match status" value="2"/>
</dbReference>